<gene>
    <name evidence="1" type="ORF">BDV29DRAFT_187045</name>
</gene>
<dbReference type="OrthoDB" id="4486482at2759"/>
<reference evidence="1 2" key="1">
    <citation type="submission" date="2019-04" db="EMBL/GenBank/DDBJ databases">
        <title>Friends and foes A comparative genomics study of 23 Aspergillus species from section Flavi.</title>
        <authorList>
            <consortium name="DOE Joint Genome Institute"/>
            <person name="Kjaerbolling I."/>
            <person name="Vesth T."/>
            <person name="Frisvad J.C."/>
            <person name="Nybo J.L."/>
            <person name="Theobald S."/>
            <person name="Kildgaard S."/>
            <person name="Isbrandt T."/>
            <person name="Kuo A."/>
            <person name="Sato A."/>
            <person name="Lyhne E.K."/>
            <person name="Kogle M.E."/>
            <person name="Wiebenga A."/>
            <person name="Kun R.S."/>
            <person name="Lubbers R.J."/>
            <person name="Makela M.R."/>
            <person name="Barry K."/>
            <person name="Chovatia M."/>
            <person name="Clum A."/>
            <person name="Daum C."/>
            <person name="Haridas S."/>
            <person name="He G."/>
            <person name="LaButti K."/>
            <person name="Lipzen A."/>
            <person name="Mondo S."/>
            <person name="Riley R."/>
            <person name="Salamov A."/>
            <person name="Simmons B.A."/>
            <person name="Magnuson J.K."/>
            <person name="Henrissat B."/>
            <person name="Mortensen U.H."/>
            <person name="Larsen T.O."/>
            <person name="Devries R.P."/>
            <person name="Grigoriev I.V."/>
            <person name="Machida M."/>
            <person name="Baker S.E."/>
            <person name="Andersen M.R."/>
        </authorList>
    </citation>
    <scope>NUCLEOTIDE SEQUENCE [LARGE SCALE GENOMIC DNA]</scope>
    <source>
        <strain evidence="1 2">CBS 151.66</strain>
    </source>
</reference>
<evidence type="ECO:0000313" key="2">
    <source>
        <dbReference type="Proteomes" id="UP000326565"/>
    </source>
</evidence>
<dbReference type="EMBL" id="ML732149">
    <property type="protein sequence ID" value="KAB8079718.1"/>
    <property type="molecule type" value="Genomic_DNA"/>
</dbReference>
<accession>A0A5N5XG53</accession>
<dbReference type="Proteomes" id="UP000326565">
    <property type="component" value="Unassembled WGS sequence"/>
</dbReference>
<name>A0A5N5XG53_9EURO</name>
<evidence type="ECO:0008006" key="3">
    <source>
        <dbReference type="Google" id="ProtNLM"/>
    </source>
</evidence>
<organism evidence="1 2">
    <name type="scientific">Aspergillus leporis</name>
    <dbReference type="NCBI Taxonomy" id="41062"/>
    <lineage>
        <taxon>Eukaryota</taxon>
        <taxon>Fungi</taxon>
        <taxon>Dikarya</taxon>
        <taxon>Ascomycota</taxon>
        <taxon>Pezizomycotina</taxon>
        <taxon>Eurotiomycetes</taxon>
        <taxon>Eurotiomycetidae</taxon>
        <taxon>Eurotiales</taxon>
        <taxon>Aspergillaceae</taxon>
        <taxon>Aspergillus</taxon>
        <taxon>Aspergillus subgen. Circumdati</taxon>
    </lineage>
</organism>
<protein>
    <recommendedName>
        <fullName evidence="3">Fungal-type protein kinase domain-containing protein</fullName>
    </recommendedName>
</protein>
<dbReference type="AlphaFoldDB" id="A0A5N5XG53"/>
<sequence length="188" mass="21468">MNRKVTLPRKNWKVSSREYFTYFMQSQGSMLRVLMENIYFNLEGILGQAPRINFAVSNLKQACIIGGQRYSARPDGAAVIGPRDRRVPIISFVGWYEGQTWCEFLSEVLSIMLGQLAGNVTGKSQDQAVFVGGFHRLEIYIALHTKGCSEDESFDLQSTRGYNLILKEDWLEATHGLTRLLRYMGMQR</sequence>
<proteinExistence type="predicted"/>
<evidence type="ECO:0000313" key="1">
    <source>
        <dbReference type="EMBL" id="KAB8079718.1"/>
    </source>
</evidence>
<keyword evidence="2" id="KW-1185">Reference proteome</keyword>